<proteinExistence type="predicted"/>
<accession>A0A9D4G617</accession>
<reference evidence="1" key="2">
    <citation type="submission" date="2020-11" db="EMBL/GenBank/DDBJ databases">
        <authorList>
            <person name="McCartney M.A."/>
            <person name="Auch B."/>
            <person name="Kono T."/>
            <person name="Mallez S."/>
            <person name="Becker A."/>
            <person name="Gohl D.M."/>
            <person name="Silverstein K.A.T."/>
            <person name="Koren S."/>
            <person name="Bechman K.B."/>
            <person name="Herman A."/>
            <person name="Abrahante J.E."/>
            <person name="Garbe J."/>
        </authorList>
    </citation>
    <scope>NUCLEOTIDE SEQUENCE</scope>
    <source>
        <strain evidence="1">Duluth1</strain>
        <tissue evidence="1">Whole animal</tissue>
    </source>
</reference>
<name>A0A9D4G617_DREPO</name>
<dbReference type="Proteomes" id="UP000828390">
    <property type="component" value="Unassembled WGS sequence"/>
</dbReference>
<organism evidence="1 2">
    <name type="scientific">Dreissena polymorpha</name>
    <name type="common">Zebra mussel</name>
    <name type="synonym">Mytilus polymorpha</name>
    <dbReference type="NCBI Taxonomy" id="45954"/>
    <lineage>
        <taxon>Eukaryota</taxon>
        <taxon>Metazoa</taxon>
        <taxon>Spiralia</taxon>
        <taxon>Lophotrochozoa</taxon>
        <taxon>Mollusca</taxon>
        <taxon>Bivalvia</taxon>
        <taxon>Autobranchia</taxon>
        <taxon>Heteroconchia</taxon>
        <taxon>Euheterodonta</taxon>
        <taxon>Imparidentia</taxon>
        <taxon>Neoheterodontei</taxon>
        <taxon>Myida</taxon>
        <taxon>Dreissenoidea</taxon>
        <taxon>Dreissenidae</taxon>
        <taxon>Dreissena</taxon>
    </lineage>
</organism>
<keyword evidence="2" id="KW-1185">Reference proteome</keyword>
<dbReference type="AlphaFoldDB" id="A0A9D4G617"/>
<evidence type="ECO:0000313" key="1">
    <source>
        <dbReference type="EMBL" id="KAH3811194.1"/>
    </source>
</evidence>
<dbReference type="EMBL" id="JAIWYP010000006">
    <property type="protein sequence ID" value="KAH3811194.1"/>
    <property type="molecule type" value="Genomic_DNA"/>
</dbReference>
<comment type="caution">
    <text evidence="1">The sequence shown here is derived from an EMBL/GenBank/DDBJ whole genome shotgun (WGS) entry which is preliminary data.</text>
</comment>
<evidence type="ECO:0000313" key="2">
    <source>
        <dbReference type="Proteomes" id="UP000828390"/>
    </source>
</evidence>
<sequence>MASRVLTIPPHLGHVFQETGTIFELVQDIIRTNVLTMLHENWIIIVTLSVKQGTKLCEINVASRVFTRFNHIRQNALPSGCHAFQQTRIILKLNQDVIGTYVVTKFHTNQTINLASREKCPAEWRPCFSTNRNHFRTHKKIFGTNLVTNFPEDRTINVASRALTRKNARTPGGHVFQPTGTIFKLFLDTSRVLTRKNGQPPCDHVFQPTGTIFELVQYIIVTNLMTKFHDDWTINVISKVLTRFYFSHIKKWSIPWGQGFLTNQNHFQTLLTNIYEDRTINANLLTKFHGDWTINVASIVFPRKMLTPHNGKKAITKAHHEHIVLSSIIVLTKFHDRVLTRINFPPLASMFFKQPEPYLEKNDPPPGGHVFQATGTIFELAQNITGIGKIFSPRKMPGPFRPCFQQTRTSFELFEDIIRTNLSTKFHENWTKDVTYREKCPPPCSHVFQSTRTICQFVQDIIGKNLLTNFHEVRK</sequence>
<gene>
    <name evidence="1" type="ORF">DPMN_139600</name>
</gene>
<protein>
    <submittedName>
        <fullName evidence="1">Uncharacterized protein</fullName>
    </submittedName>
</protein>
<reference evidence="1" key="1">
    <citation type="journal article" date="2019" name="bioRxiv">
        <title>The Genome of the Zebra Mussel, Dreissena polymorpha: A Resource for Invasive Species Research.</title>
        <authorList>
            <person name="McCartney M.A."/>
            <person name="Auch B."/>
            <person name="Kono T."/>
            <person name="Mallez S."/>
            <person name="Zhang Y."/>
            <person name="Obille A."/>
            <person name="Becker A."/>
            <person name="Abrahante J.E."/>
            <person name="Garbe J."/>
            <person name="Badalamenti J.P."/>
            <person name="Herman A."/>
            <person name="Mangelson H."/>
            <person name="Liachko I."/>
            <person name="Sullivan S."/>
            <person name="Sone E.D."/>
            <person name="Koren S."/>
            <person name="Silverstein K.A.T."/>
            <person name="Beckman K.B."/>
            <person name="Gohl D.M."/>
        </authorList>
    </citation>
    <scope>NUCLEOTIDE SEQUENCE</scope>
    <source>
        <strain evidence="1">Duluth1</strain>
        <tissue evidence="1">Whole animal</tissue>
    </source>
</reference>